<feature type="domain" description="Protein kinase" evidence="13">
    <location>
        <begin position="12"/>
        <end position="296"/>
    </location>
</feature>
<dbReference type="PROSITE" id="PS00108">
    <property type="entry name" value="PROTEIN_KINASE_ST"/>
    <property type="match status" value="1"/>
</dbReference>
<keyword evidence="6 15" id="KW-0418">Kinase</keyword>
<dbReference type="PANTHER" id="PTHR43289:SF6">
    <property type="entry name" value="SERINE_THREONINE-PROTEIN KINASE NEKL-3"/>
    <property type="match status" value="1"/>
</dbReference>
<reference evidence="15 16" key="1">
    <citation type="submission" date="2019-08" db="EMBL/GenBank/DDBJ databases">
        <authorList>
            <person name="Dong K."/>
        </authorList>
    </citation>
    <scope>NUCLEOTIDE SEQUENCE [LARGE SCALE GENOMIC DNA]</scope>
    <source>
        <strain evidence="15 16">JCM14558</strain>
    </source>
</reference>
<comment type="caution">
    <text evidence="15">The sequence shown here is derived from an EMBL/GenBank/DDBJ whole genome shotgun (WGS) entry which is preliminary data.</text>
</comment>
<evidence type="ECO:0000259" key="14">
    <source>
        <dbReference type="PROSITE" id="PS51178"/>
    </source>
</evidence>
<feature type="region of interest" description="Disordered" evidence="11">
    <location>
        <begin position="409"/>
        <end position="431"/>
    </location>
</feature>
<keyword evidence="12" id="KW-0812">Transmembrane</keyword>
<evidence type="ECO:0000256" key="7">
    <source>
        <dbReference type="ARBA" id="ARBA00022840"/>
    </source>
</evidence>
<dbReference type="Gene3D" id="3.30.10.20">
    <property type="match status" value="2"/>
</dbReference>
<dbReference type="InterPro" id="IPR011009">
    <property type="entry name" value="Kinase-like_dom_sf"/>
</dbReference>
<dbReference type="Proteomes" id="UP000321034">
    <property type="component" value="Unassembled WGS sequence"/>
</dbReference>
<evidence type="ECO:0000256" key="6">
    <source>
        <dbReference type="ARBA" id="ARBA00022777"/>
    </source>
</evidence>
<organism evidence="15 16">
    <name type="scientific">Microbacterium hatanonis</name>
    <dbReference type="NCBI Taxonomy" id="404366"/>
    <lineage>
        <taxon>Bacteria</taxon>
        <taxon>Bacillati</taxon>
        <taxon>Actinomycetota</taxon>
        <taxon>Actinomycetes</taxon>
        <taxon>Micrococcales</taxon>
        <taxon>Microbacteriaceae</taxon>
        <taxon>Microbacterium</taxon>
    </lineage>
</organism>
<dbReference type="AlphaFoldDB" id="A0A5C8HX44"/>
<evidence type="ECO:0000256" key="8">
    <source>
        <dbReference type="ARBA" id="ARBA00047899"/>
    </source>
</evidence>
<dbReference type="PROSITE" id="PS50011">
    <property type="entry name" value="PROTEIN_KINASE_DOM"/>
    <property type="match status" value="1"/>
</dbReference>
<keyword evidence="16" id="KW-1185">Reference proteome</keyword>
<evidence type="ECO:0000259" key="13">
    <source>
        <dbReference type="PROSITE" id="PS50011"/>
    </source>
</evidence>
<dbReference type="EMBL" id="VRSV01000002">
    <property type="protein sequence ID" value="TXK09574.1"/>
    <property type="molecule type" value="Genomic_DNA"/>
</dbReference>
<keyword evidence="2" id="KW-0723">Serine/threonine-protein kinase</keyword>
<feature type="domain" description="PASTA" evidence="14">
    <location>
        <begin position="379"/>
        <end position="443"/>
    </location>
</feature>
<dbReference type="InterPro" id="IPR008271">
    <property type="entry name" value="Ser/Thr_kinase_AS"/>
</dbReference>
<evidence type="ECO:0000256" key="10">
    <source>
        <dbReference type="PROSITE-ProRule" id="PRU10141"/>
    </source>
</evidence>
<dbReference type="GO" id="GO:0005524">
    <property type="term" value="F:ATP binding"/>
    <property type="evidence" value="ECO:0007669"/>
    <property type="project" value="UniProtKB-UniRule"/>
</dbReference>
<comment type="catalytic activity">
    <reaction evidence="9">
        <text>L-seryl-[protein] + ATP = O-phospho-L-seryl-[protein] + ADP + H(+)</text>
        <dbReference type="Rhea" id="RHEA:17989"/>
        <dbReference type="Rhea" id="RHEA-COMP:9863"/>
        <dbReference type="Rhea" id="RHEA-COMP:11604"/>
        <dbReference type="ChEBI" id="CHEBI:15378"/>
        <dbReference type="ChEBI" id="CHEBI:29999"/>
        <dbReference type="ChEBI" id="CHEBI:30616"/>
        <dbReference type="ChEBI" id="CHEBI:83421"/>
        <dbReference type="ChEBI" id="CHEBI:456216"/>
        <dbReference type="EC" id="2.7.11.1"/>
    </reaction>
</comment>
<proteinExistence type="predicted"/>
<evidence type="ECO:0000256" key="11">
    <source>
        <dbReference type="SAM" id="MobiDB-lite"/>
    </source>
</evidence>
<dbReference type="InterPro" id="IPR000719">
    <property type="entry name" value="Prot_kinase_dom"/>
</dbReference>
<keyword evidence="12" id="KW-1133">Transmembrane helix</keyword>
<evidence type="ECO:0000256" key="9">
    <source>
        <dbReference type="ARBA" id="ARBA00048679"/>
    </source>
</evidence>
<evidence type="ECO:0000256" key="4">
    <source>
        <dbReference type="ARBA" id="ARBA00022737"/>
    </source>
</evidence>
<feature type="transmembrane region" description="Helical" evidence="12">
    <location>
        <begin position="347"/>
        <end position="368"/>
    </location>
</feature>
<dbReference type="CDD" id="cd14014">
    <property type="entry name" value="STKc_PknB_like"/>
    <property type="match status" value="1"/>
</dbReference>
<evidence type="ECO:0000256" key="3">
    <source>
        <dbReference type="ARBA" id="ARBA00022679"/>
    </source>
</evidence>
<dbReference type="PANTHER" id="PTHR43289">
    <property type="entry name" value="MITOGEN-ACTIVATED PROTEIN KINASE KINASE KINASE 20-RELATED"/>
    <property type="match status" value="1"/>
</dbReference>
<gene>
    <name evidence="15" type="primary">pknB</name>
    <name evidence="15" type="ORF">FVP77_11690</name>
</gene>
<keyword evidence="12" id="KW-0472">Membrane</keyword>
<dbReference type="Pfam" id="PF00069">
    <property type="entry name" value="Pkinase"/>
    <property type="match status" value="1"/>
</dbReference>
<dbReference type="InterPro" id="IPR017441">
    <property type="entry name" value="Protein_kinase_ATP_BS"/>
</dbReference>
<dbReference type="OrthoDB" id="9762169at2"/>
<keyword evidence="3" id="KW-0808">Transferase</keyword>
<keyword evidence="4" id="KW-0677">Repeat</keyword>
<dbReference type="InterPro" id="IPR005543">
    <property type="entry name" value="PASTA_dom"/>
</dbReference>
<dbReference type="Gene3D" id="1.10.510.10">
    <property type="entry name" value="Transferase(Phosphotransferase) domain 1"/>
    <property type="match status" value="1"/>
</dbReference>
<accession>A0A5C8HX44</accession>
<sequence length="579" mass="61063">MTSEPRVLSGRYRVDDLIGRGGMATVYRGYDLTLGRAVAIKILKRELAENAAFRTRFRLEAQAASRMAHPTIVRVFDAGEATEVGADGQARPVPYIVMELVHGSLLKDVIDEGPVSTADALRYVDGILEALEYSHRAGVVHRDIKPGNVMITDASEEHSAGSTTEAGRGEVKVMDFGIARAVSDSSSTVAETTAIIGTAAYFSPEQAKGEPVDARADLYSAGVVLYELLTGRPPFRGDTPVAVAYQHVSETPVPPSELNESVPRGLDAVVLRALAKDPFQRYPDAAAFREALDAAVGGKAPTKRQLGALTSELYGPNPRQAAETARSLRQLSTDTTMRRTQAGPPVAWVWAGVALLAVLLVSVLFWVLSIRPADEVPSNARVVPDIADMAYDRAEDVLAENDLRASRVNEPSDSVTEGNVIRTDPGSGESVSPQQLITVYVSQGEATSTVPTLEGISEDAARGALAEAGLTIGTITQRNDPGAAAGTVLEADQVAGAKVGVGSTVNLVVASGRVVIVDYTGYTVDAATRLLESADIGLTVLTEQDPGCPTTNPPTVRTQSLAPGEVPVRSEIVLISCSG</sequence>
<dbReference type="SMART" id="SM00220">
    <property type="entry name" value="S_TKc"/>
    <property type="match status" value="1"/>
</dbReference>
<comment type="catalytic activity">
    <reaction evidence="8">
        <text>L-threonyl-[protein] + ATP = O-phospho-L-threonyl-[protein] + ADP + H(+)</text>
        <dbReference type="Rhea" id="RHEA:46608"/>
        <dbReference type="Rhea" id="RHEA-COMP:11060"/>
        <dbReference type="Rhea" id="RHEA-COMP:11605"/>
        <dbReference type="ChEBI" id="CHEBI:15378"/>
        <dbReference type="ChEBI" id="CHEBI:30013"/>
        <dbReference type="ChEBI" id="CHEBI:30616"/>
        <dbReference type="ChEBI" id="CHEBI:61977"/>
        <dbReference type="ChEBI" id="CHEBI:456216"/>
        <dbReference type="EC" id="2.7.11.1"/>
    </reaction>
</comment>
<evidence type="ECO:0000256" key="5">
    <source>
        <dbReference type="ARBA" id="ARBA00022741"/>
    </source>
</evidence>
<dbReference type="Gene3D" id="3.30.200.20">
    <property type="entry name" value="Phosphorylase Kinase, domain 1"/>
    <property type="match status" value="1"/>
</dbReference>
<dbReference type="FunFam" id="3.30.200.20:FF:000035">
    <property type="entry name" value="Serine/threonine protein kinase Stk1"/>
    <property type="match status" value="1"/>
</dbReference>
<dbReference type="RefSeq" id="WP_147894785.1">
    <property type="nucleotide sequence ID" value="NZ_BAAANR010000001.1"/>
</dbReference>
<dbReference type="Pfam" id="PF03793">
    <property type="entry name" value="PASTA"/>
    <property type="match status" value="2"/>
</dbReference>
<feature type="domain" description="PASTA" evidence="14">
    <location>
        <begin position="444"/>
        <end position="511"/>
    </location>
</feature>
<feature type="binding site" evidence="10">
    <location>
        <position position="41"/>
    </location>
    <ligand>
        <name>ATP</name>
        <dbReference type="ChEBI" id="CHEBI:30616"/>
    </ligand>
</feature>
<dbReference type="SUPFAM" id="SSF56112">
    <property type="entry name" value="Protein kinase-like (PK-like)"/>
    <property type="match status" value="1"/>
</dbReference>
<dbReference type="GO" id="GO:0045717">
    <property type="term" value="P:negative regulation of fatty acid biosynthetic process"/>
    <property type="evidence" value="ECO:0007669"/>
    <property type="project" value="UniProtKB-ARBA"/>
</dbReference>
<protein>
    <recommendedName>
        <fullName evidence="1">non-specific serine/threonine protein kinase</fullName>
        <ecNumber evidence="1">2.7.11.1</ecNumber>
    </recommendedName>
</protein>
<dbReference type="FunFam" id="1.10.510.10:FF:000021">
    <property type="entry name" value="Serine/threonine protein kinase"/>
    <property type="match status" value="1"/>
</dbReference>
<dbReference type="PROSITE" id="PS00107">
    <property type="entry name" value="PROTEIN_KINASE_ATP"/>
    <property type="match status" value="1"/>
</dbReference>
<evidence type="ECO:0000256" key="12">
    <source>
        <dbReference type="SAM" id="Phobius"/>
    </source>
</evidence>
<keyword evidence="7 10" id="KW-0067">ATP-binding</keyword>
<evidence type="ECO:0000256" key="2">
    <source>
        <dbReference type="ARBA" id="ARBA00022527"/>
    </source>
</evidence>
<dbReference type="CDD" id="cd06577">
    <property type="entry name" value="PASTA_pknB"/>
    <property type="match status" value="2"/>
</dbReference>
<dbReference type="NCBIfam" id="NF033483">
    <property type="entry name" value="PknB_PASTA_kin"/>
    <property type="match status" value="1"/>
</dbReference>
<dbReference type="GO" id="GO:0004674">
    <property type="term" value="F:protein serine/threonine kinase activity"/>
    <property type="evidence" value="ECO:0007669"/>
    <property type="project" value="UniProtKB-KW"/>
</dbReference>
<name>A0A5C8HX44_9MICO</name>
<dbReference type="PROSITE" id="PS51178">
    <property type="entry name" value="PASTA"/>
    <property type="match status" value="2"/>
</dbReference>
<evidence type="ECO:0000256" key="1">
    <source>
        <dbReference type="ARBA" id="ARBA00012513"/>
    </source>
</evidence>
<dbReference type="EC" id="2.7.11.1" evidence="1"/>
<evidence type="ECO:0000313" key="15">
    <source>
        <dbReference type="EMBL" id="TXK09574.1"/>
    </source>
</evidence>
<evidence type="ECO:0000313" key="16">
    <source>
        <dbReference type="Proteomes" id="UP000321034"/>
    </source>
</evidence>
<dbReference type="SMART" id="SM00740">
    <property type="entry name" value="PASTA"/>
    <property type="match status" value="3"/>
</dbReference>
<keyword evidence="5 10" id="KW-0547">Nucleotide-binding</keyword>